<comment type="caution">
    <text evidence="2">The sequence shown here is derived from an EMBL/GenBank/DDBJ whole genome shotgun (WGS) entry which is preliminary data.</text>
</comment>
<protein>
    <submittedName>
        <fullName evidence="2">Uncharacterized protein</fullName>
    </submittedName>
</protein>
<evidence type="ECO:0000313" key="2">
    <source>
        <dbReference type="EMBL" id="PKY43929.1"/>
    </source>
</evidence>
<organism evidence="2 3">
    <name type="scientific">Rhizophagus irregularis</name>
    <dbReference type="NCBI Taxonomy" id="588596"/>
    <lineage>
        <taxon>Eukaryota</taxon>
        <taxon>Fungi</taxon>
        <taxon>Fungi incertae sedis</taxon>
        <taxon>Mucoromycota</taxon>
        <taxon>Glomeromycotina</taxon>
        <taxon>Glomeromycetes</taxon>
        <taxon>Glomerales</taxon>
        <taxon>Glomeraceae</taxon>
        <taxon>Rhizophagus</taxon>
    </lineage>
</organism>
<evidence type="ECO:0000313" key="3">
    <source>
        <dbReference type="Proteomes" id="UP000234323"/>
    </source>
</evidence>
<sequence length="97" mass="11308">MSKYGLSENLEKSSKQTKKRSLNVDQFYTNVKDNILHTENQVHISISKVLPNKVIETIDIKYRKICWKSIQYQEKPGTSALKKDCQDRECSSDNQEL</sequence>
<feature type="region of interest" description="Disordered" evidence="1">
    <location>
        <begin position="77"/>
        <end position="97"/>
    </location>
</feature>
<gene>
    <name evidence="2" type="ORF">RhiirA4_458048</name>
</gene>
<dbReference type="EMBL" id="LLXI01000286">
    <property type="protein sequence ID" value="PKY43929.1"/>
    <property type="molecule type" value="Genomic_DNA"/>
</dbReference>
<keyword evidence="3" id="KW-1185">Reference proteome</keyword>
<feature type="compositionally biased region" description="Basic and acidic residues" evidence="1">
    <location>
        <begin position="81"/>
        <end position="91"/>
    </location>
</feature>
<accession>A0A2I1GBD8</accession>
<name>A0A2I1GBD8_9GLOM</name>
<dbReference type="Proteomes" id="UP000234323">
    <property type="component" value="Unassembled WGS sequence"/>
</dbReference>
<reference evidence="2 3" key="1">
    <citation type="submission" date="2015-10" db="EMBL/GenBank/DDBJ databases">
        <title>Genome analyses suggest a sexual origin of heterokaryosis in a supposedly ancient asexual fungus.</title>
        <authorList>
            <person name="Ropars J."/>
            <person name="Sedzielewska K."/>
            <person name="Noel J."/>
            <person name="Charron P."/>
            <person name="Farinelli L."/>
            <person name="Marton T."/>
            <person name="Kruger M."/>
            <person name="Pelin A."/>
            <person name="Brachmann A."/>
            <person name="Corradi N."/>
        </authorList>
    </citation>
    <scope>NUCLEOTIDE SEQUENCE [LARGE SCALE GENOMIC DNA]</scope>
    <source>
        <strain evidence="2 3">A4</strain>
    </source>
</reference>
<evidence type="ECO:0000256" key="1">
    <source>
        <dbReference type="SAM" id="MobiDB-lite"/>
    </source>
</evidence>
<dbReference type="AlphaFoldDB" id="A0A2I1GBD8"/>
<proteinExistence type="predicted"/>